<dbReference type="EMBL" id="CP014352">
    <property type="protein sequence ID" value="AMS06210.1"/>
    <property type="molecule type" value="Genomic_DNA"/>
</dbReference>
<accession>A0AAC8YGX9</accession>
<evidence type="ECO:0000313" key="8">
    <source>
        <dbReference type="Proteomes" id="UP000075221"/>
    </source>
</evidence>
<protein>
    <recommendedName>
        <fullName evidence="5">HTH lysR-type domain-containing protein</fullName>
    </recommendedName>
</protein>
<dbReference type="Proteomes" id="UP000178666">
    <property type="component" value="Chromosome"/>
</dbReference>
<evidence type="ECO:0000256" key="1">
    <source>
        <dbReference type="ARBA" id="ARBA00009437"/>
    </source>
</evidence>
<dbReference type="PRINTS" id="PR00039">
    <property type="entry name" value="HTHLYSR"/>
</dbReference>
<dbReference type="PANTHER" id="PTHR30346:SF28">
    <property type="entry name" value="HTH-TYPE TRANSCRIPTIONAL REGULATOR CYNR"/>
    <property type="match status" value="1"/>
</dbReference>
<evidence type="ECO:0000259" key="5">
    <source>
        <dbReference type="PROSITE" id="PS50931"/>
    </source>
</evidence>
<keyword evidence="3" id="KW-0238">DNA-binding</keyword>
<comment type="similarity">
    <text evidence="1">Belongs to the LysR transcriptional regulatory family.</text>
</comment>
<dbReference type="Pfam" id="PF03466">
    <property type="entry name" value="LysR_substrate"/>
    <property type="match status" value="1"/>
</dbReference>
<name>A0AAC8YGX9_9ACTN</name>
<dbReference type="PANTHER" id="PTHR30346">
    <property type="entry name" value="TRANSCRIPTIONAL DUAL REGULATOR HCAR-RELATED"/>
    <property type="match status" value="1"/>
</dbReference>
<dbReference type="GO" id="GO:0003677">
    <property type="term" value="F:DNA binding"/>
    <property type="evidence" value="ECO:0007669"/>
    <property type="project" value="UniProtKB-KW"/>
</dbReference>
<dbReference type="InterPro" id="IPR036388">
    <property type="entry name" value="WH-like_DNA-bd_sf"/>
</dbReference>
<reference evidence="6 8" key="2">
    <citation type="submission" date="2016-02" db="EMBL/GenBank/DDBJ databases">
        <title>Complete Genome Sequence of Propionibacterium acidipropionici ATCC 55737.</title>
        <authorList>
            <person name="Luna Flores C.H."/>
            <person name="Nielsen L.K."/>
            <person name="Marcellin E."/>
        </authorList>
    </citation>
    <scope>NUCLEOTIDE SEQUENCE [LARGE SCALE GENOMIC DNA]</scope>
    <source>
        <strain evidence="6 8">ATCC 55737</strain>
    </source>
</reference>
<dbReference type="GO" id="GO:0032993">
    <property type="term" value="C:protein-DNA complex"/>
    <property type="evidence" value="ECO:0007669"/>
    <property type="project" value="TreeGrafter"/>
</dbReference>
<dbReference type="EMBL" id="CP015970">
    <property type="protein sequence ID" value="AOZ47666.1"/>
    <property type="molecule type" value="Genomic_DNA"/>
</dbReference>
<keyword evidence="4" id="KW-0804">Transcription</keyword>
<dbReference type="GO" id="GO:0003700">
    <property type="term" value="F:DNA-binding transcription factor activity"/>
    <property type="evidence" value="ECO:0007669"/>
    <property type="project" value="InterPro"/>
</dbReference>
<keyword evidence="9" id="KW-1185">Reference proteome</keyword>
<reference evidence="7 9" key="1">
    <citation type="journal article" date="2016" name="Plant Dis.">
        <title>Improved production of propionic acid using genome shuffling.</title>
        <authorList>
            <person name="Luna-Flores C.H."/>
            <person name="Palfreyman R.W."/>
            <person name="Kromer J.O."/>
            <person name="Nielsen L.K."/>
            <person name="Marcellin E."/>
        </authorList>
    </citation>
    <scope>NUCLEOTIDE SEQUENCE [LARGE SCALE GENOMIC DNA]</scope>
    <source>
        <strain evidence="7 9">F3E8</strain>
    </source>
</reference>
<proteinExistence type="inferred from homology"/>
<evidence type="ECO:0000256" key="3">
    <source>
        <dbReference type="ARBA" id="ARBA00023125"/>
    </source>
</evidence>
<dbReference type="RefSeq" id="WP_062820108.1">
    <property type="nucleotide sequence ID" value="NZ_CP014352.1"/>
</dbReference>
<dbReference type="InterPro" id="IPR036390">
    <property type="entry name" value="WH_DNA-bd_sf"/>
</dbReference>
<gene>
    <name evidence="7" type="ORF">A8L58_14400</name>
    <name evidence="6" type="ORF">AXH35_12950</name>
</gene>
<dbReference type="AlphaFoldDB" id="A0AAC8YGX9"/>
<dbReference type="InterPro" id="IPR005119">
    <property type="entry name" value="LysR_subst-bd"/>
</dbReference>
<evidence type="ECO:0000313" key="9">
    <source>
        <dbReference type="Proteomes" id="UP000178666"/>
    </source>
</evidence>
<dbReference type="Pfam" id="PF00126">
    <property type="entry name" value="HTH_1"/>
    <property type="match status" value="1"/>
</dbReference>
<keyword evidence="2" id="KW-0805">Transcription regulation</keyword>
<dbReference type="Gene3D" id="3.40.190.10">
    <property type="entry name" value="Periplasmic binding protein-like II"/>
    <property type="match status" value="2"/>
</dbReference>
<evidence type="ECO:0000256" key="4">
    <source>
        <dbReference type="ARBA" id="ARBA00023163"/>
    </source>
</evidence>
<sequence>MLSDDLSWFLILADSEHIGDAAAQLRMPQSTLSRRLGRLEQRLGTTLFDRHGRSLTLNTRGAALRRRLRAAVIQLDLAESEVLRLLDPETGLVRFDFMHSFGTWLAPRLIHGFVDDHPRADIHLHQGIGRDLIARVRDDEADVALCSPRPEGEDLGWLEVLRQPMAACLPSDHRLAHRRRIRLADIASEPFISTPAGFNSRDLLEGIAADEGVDIHVAFESDELSTVAGLVVSGVGVALLPADDPYLQLPGAVFIPLTTRRTREVGLIWRADQDPASTPGLFLDSARRVLSLMS</sequence>
<dbReference type="SUPFAM" id="SSF46785">
    <property type="entry name" value="Winged helix' DNA-binding domain"/>
    <property type="match status" value="1"/>
</dbReference>
<dbReference type="InterPro" id="IPR000847">
    <property type="entry name" value="LysR_HTH_N"/>
</dbReference>
<evidence type="ECO:0000256" key="2">
    <source>
        <dbReference type="ARBA" id="ARBA00023015"/>
    </source>
</evidence>
<dbReference type="SUPFAM" id="SSF53850">
    <property type="entry name" value="Periplasmic binding protein-like II"/>
    <property type="match status" value="1"/>
</dbReference>
<evidence type="ECO:0000313" key="7">
    <source>
        <dbReference type="EMBL" id="AOZ47666.1"/>
    </source>
</evidence>
<organism evidence="6 8">
    <name type="scientific">Acidipropionibacterium acidipropionici</name>
    <dbReference type="NCBI Taxonomy" id="1748"/>
    <lineage>
        <taxon>Bacteria</taxon>
        <taxon>Bacillati</taxon>
        <taxon>Actinomycetota</taxon>
        <taxon>Actinomycetes</taxon>
        <taxon>Propionibacteriales</taxon>
        <taxon>Propionibacteriaceae</taxon>
        <taxon>Acidipropionibacterium</taxon>
    </lineage>
</organism>
<dbReference type="PROSITE" id="PS50931">
    <property type="entry name" value="HTH_LYSR"/>
    <property type="match status" value="1"/>
</dbReference>
<dbReference type="Gene3D" id="1.10.10.10">
    <property type="entry name" value="Winged helix-like DNA-binding domain superfamily/Winged helix DNA-binding domain"/>
    <property type="match status" value="1"/>
</dbReference>
<dbReference type="Proteomes" id="UP000075221">
    <property type="component" value="Chromosome"/>
</dbReference>
<feature type="domain" description="HTH lysR-type" evidence="5">
    <location>
        <begin position="1"/>
        <end position="58"/>
    </location>
</feature>
<evidence type="ECO:0000313" key="6">
    <source>
        <dbReference type="EMBL" id="AMS06210.1"/>
    </source>
</evidence>